<dbReference type="InterPro" id="IPR035937">
    <property type="entry name" value="FPG_N"/>
</dbReference>
<evidence type="ECO:0000256" key="4">
    <source>
        <dbReference type="ARBA" id="ARBA00022723"/>
    </source>
</evidence>
<evidence type="ECO:0000256" key="10">
    <source>
        <dbReference type="ARBA" id="ARBA00023204"/>
    </source>
</evidence>
<dbReference type="Pfam" id="PF01149">
    <property type="entry name" value="Fapy_DNA_glyco"/>
    <property type="match status" value="1"/>
</dbReference>
<evidence type="ECO:0000256" key="9">
    <source>
        <dbReference type="ARBA" id="ARBA00023125"/>
    </source>
</evidence>
<evidence type="ECO:0000256" key="8">
    <source>
        <dbReference type="ARBA" id="ARBA00022833"/>
    </source>
</evidence>
<evidence type="ECO:0000256" key="11">
    <source>
        <dbReference type="ARBA" id="ARBA00023239"/>
    </source>
</evidence>
<feature type="domain" description="Formamidopyrimidine-DNA glycosylase catalytic" evidence="17">
    <location>
        <begin position="34"/>
        <end position="150"/>
    </location>
</feature>
<keyword evidence="4" id="KW-0479">Metal-binding</keyword>
<dbReference type="InterPro" id="IPR012319">
    <property type="entry name" value="FPG_cat"/>
</dbReference>
<dbReference type="CDD" id="cd08971">
    <property type="entry name" value="AcNei2_N"/>
    <property type="match status" value="1"/>
</dbReference>
<dbReference type="SUPFAM" id="SSF57716">
    <property type="entry name" value="Glucocorticoid receptor-like (DNA-binding domain)"/>
    <property type="match status" value="1"/>
</dbReference>
<accession>A0A9X3ERD0</accession>
<evidence type="ECO:0000259" key="17">
    <source>
        <dbReference type="PROSITE" id="PS51068"/>
    </source>
</evidence>
<comment type="similarity">
    <text evidence="2">Belongs to the FPG family.</text>
</comment>
<evidence type="ECO:0000256" key="6">
    <source>
        <dbReference type="ARBA" id="ARBA00022771"/>
    </source>
</evidence>
<keyword evidence="13" id="KW-0326">Glycosidase</keyword>
<dbReference type="SUPFAM" id="SSF46946">
    <property type="entry name" value="S13-like H2TH domain"/>
    <property type="match status" value="1"/>
</dbReference>
<evidence type="ECO:0000256" key="1">
    <source>
        <dbReference type="ARBA" id="ARBA00001947"/>
    </source>
</evidence>
<keyword evidence="5" id="KW-0227">DNA damage</keyword>
<dbReference type="SMART" id="SM00898">
    <property type="entry name" value="Fapy_DNA_glyco"/>
    <property type="match status" value="1"/>
</dbReference>
<keyword evidence="9" id="KW-0238">DNA-binding</keyword>
<dbReference type="PROSITE" id="PS01242">
    <property type="entry name" value="ZF_FPG_1"/>
    <property type="match status" value="1"/>
</dbReference>
<evidence type="ECO:0000256" key="12">
    <source>
        <dbReference type="ARBA" id="ARBA00023268"/>
    </source>
</evidence>
<dbReference type="AlphaFoldDB" id="A0A9X3ERD0"/>
<dbReference type="EC" id="4.2.99.18" evidence="3"/>
<dbReference type="GO" id="GO:0008270">
    <property type="term" value="F:zinc ion binding"/>
    <property type="evidence" value="ECO:0007669"/>
    <property type="project" value="UniProtKB-KW"/>
</dbReference>
<dbReference type="PANTHER" id="PTHR42697:SF1">
    <property type="entry name" value="ENDONUCLEASE 8"/>
    <property type="match status" value="1"/>
</dbReference>
<dbReference type="RefSeq" id="WP_267766999.1">
    <property type="nucleotide sequence ID" value="NZ_JAPNKE010000002.1"/>
</dbReference>
<feature type="domain" description="FPG-type" evidence="16">
    <location>
        <begin position="224"/>
        <end position="260"/>
    </location>
</feature>
<evidence type="ECO:0000256" key="15">
    <source>
        <dbReference type="PROSITE-ProRule" id="PRU00391"/>
    </source>
</evidence>
<comment type="cofactor">
    <cofactor evidence="1">
        <name>Zn(2+)</name>
        <dbReference type="ChEBI" id="CHEBI:29105"/>
    </cofactor>
</comment>
<dbReference type="InterPro" id="IPR044090">
    <property type="entry name" value="Nei2_N"/>
</dbReference>
<dbReference type="GO" id="GO:0000703">
    <property type="term" value="F:oxidized pyrimidine nucleobase lesion DNA N-glycosylase activity"/>
    <property type="evidence" value="ECO:0007669"/>
    <property type="project" value="TreeGrafter"/>
</dbReference>
<dbReference type="InterPro" id="IPR015886">
    <property type="entry name" value="H2TH_FPG"/>
</dbReference>
<organism evidence="18 19">
    <name type="scientific">Nannocystis pusilla</name>
    <dbReference type="NCBI Taxonomy" id="889268"/>
    <lineage>
        <taxon>Bacteria</taxon>
        <taxon>Pseudomonadati</taxon>
        <taxon>Myxococcota</taxon>
        <taxon>Polyangia</taxon>
        <taxon>Nannocystales</taxon>
        <taxon>Nannocystaceae</taxon>
        <taxon>Nannocystis</taxon>
    </lineage>
</organism>
<proteinExistence type="inferred from homology"/>
<keyword evidence="12" id="KW-0511">Multifunctional enzyme</keyword>
<dbReference type="InterPro" id="IPR015887">
    <property type="entry name" value="DNA_glyclase_Znf_dom_DNA_BS"/>
</dbReference>
<dbReference type="Proteomes" id="UP001150924">
    <property type="component" value="Unassembled WGS sequence"/>
</dbReference>
<dbReference type="Gene3D" id="1.10.8.50">
    <property type="match status" value="1"/>
</dbReference>
<gene>
    <name evidence="18" type="ORF">OV079_07125</name>
</gene>
<evidence type="ECO:0000256" key="5">
    <source>
        <dbReference type="ARBA" id="ARBA00022763"/>
    </source>
</evidence>
<evidence type="ECO:0000256" key="14">
    <source>
        <dbReference type="ARBA" id="ARBA00044632"/>
    </source>
</evidence>
<dbReference type="PROSITE" id="PS51066">
    <property type="entry name" value="ZF_FPG_2"/>
    <property type="match status" value="1"/>
</dbReference>
<dbReference type="EMBL" id="JAPNKE010000002">
    <property type="protein sequence ID" value="MCY1005346.1"/>
    <property type="molecule type" value="Genomic_DNA"/>
</dbReference>
<comment type="caution">
    <text evidence="18">The sequence shown here is derived from an EMBL/GenBank/DDBJ whole genome shotgun (WGS) entry which is preliminary data.</text>
</comment>
<keyword evidence="19" id="KW-1185">Reference proteome</keyword>
<keyword evidence="7" id="KW-0378">Hydrolase</keyword>
<dbReference type="PROSITE" id="PS51068">
    <property type="entry name" value="FPG_CAT"/>
    <property type="match status" value="1"/>
</dbReference>
<dbReference type="GO" id="GO:0140078">
    <property type="term" value="F:class I DNA-(apurinic or apyrimidinic site) endonuclease activity"/>
    <property type="evidence" value="ECO:0007669"/>
    <property type="project" value="UniProtKB-EC"/>
</dbReference>
<dbReference type="SMART" id="SM01232">
    <property type="entry name" value="H2TH"/>
    <property type="match status" value="1"/>
</dbReference>
<evidence type="ECO:0000259" key="16">
    <source>
        <dbReference type="PROSITE" id="PS51066"/>
    </source>
</evidence>
<dbReference type="InterPro" id="IPR010979">
    <property type="entry name" value="Ribosomal_uS13-like_H2TH"/>
</dbReference>
<evidence type="ECO:0000313" key="19">
    <source>
        <dbReference type="Proteomes" id="UP001150924"/>
    </source>
</evidence>
<dbReference type="Gene3D" id="3.20.190.10">
    <property type="entry name" value="MutM-like, N-terminal"/>
    <property type="match status" value="1"/>
</dbReference>
<keyword evidence="10" id="KW-0234">DNA repair</keyword>
<dbReference type="InterPro" id="IPR000214">
    <property type="entry name" value="Znf_DNA_glyclase/AP_lyase"/>
</dbReference>
<evidence type="ECO:0000256" key="3">
    <source>
        <dbReference type="ARBA" id="ARBA00012720"/>
    </source>
</evidence>
<dbReference type="GO" id="GO:0006284">
    <property type="term" value="P:base-excision repair"/>
    <property type="evidence" value="ECO:0007669"/>
    <property type="project" value="InterPro"/>
</dbReference>
<dbReference type="PANTHER" id="PTHR42697">
    <property type="entry name" value="ENDONUCLEASE 8"/>
    <property type="match status" value="1"/>
</dbReference>
<evidence type="ECO:0000256" key="13">
    <source>
        <dbReference type="ARBA" id="ARBA00023295"/>
    </source>
</evidence>
<keyword evidence="6 15" id="KW-0863">Zinc-finger</keyword>
<keyword evidence="11" id="KW-0456">Lyase</keyword>
<reference evidence="18" key="1">
    <citation type="submission" date="2022-11" db="EMBL/GenBank/DDBJ databases">
        <title>Minimal conservation of predation-associated metabolite biosynthetic gene clusters underscores biosynthetic potential of Myxococcota including descriptions for ten novel species: Archangium lansinium sp. nov., Myxococcus landrumus sp. nov., Nannocystis bai.</title>
        <authorList>
            <person name="Ahearne A."/>
            <person name="Stevens C."/>
            <person name="Phillips K."/>
        </authorList>
    </citation>
    <scope>NUCLEOTIDE SEQUENCE</scope>
    <source>
        <strain evidence="18">Na p29</strain>
    </source>
</reference>
<dbReference type="Pfam" id="PF06831">
    <property type="entry name" value="H2TH"/>
    <property type="match status" value="1"/>
</dbReference>
<dbReference type="GO" id="GO:0003684">
    <property type="term" value="F:damaged DNA binding"/>
    <property type="evidence" value="ECO:0007669"/>
    <property type="project" value="InterPro"/>
</dbReference>
<dbReference type="InterPro" id="IPR010663">
    <property type="entry name" value="Znf_FPG/IleRS"/>
</dbReference>
<evidence type="ECO:0000256" key="7">
    <source>
        <dbReference type="ARBA" id="ARBA00022801"/>
    </source>
</evidence>
<keyword evidence="8" id="KW-0862">Zinc</keyword>
<dbReference type="SUPFAM" id="SSF81624">
    <property type="entry name" value="N-terminal domain of MutM-like DNA repair proteins"/>
    <property type="match status" value="1"/>
</dbReference>
<protein>
    <recommendedName>
        <fullName evidence="3">DNA-(apurinic or apyrimidinic site) lyase</fullName>
        <ecNumber evidence="3">4.2.99.18</ecNumber>
    </recommendedName>
</protein>
<evidence type="ECO:0000313" key="18">
    <source>
        <dbReference type="EMBL" id="MCY1005346.1"/>
    </source>
</evidence>
<sequence>MPEGDTLHKVAARLQVMVGQAVTRFESVIPELALVGRTITAVEARGKNLLIWFDGTHALYTHLRMEGSWHLYQPNSPWRKPATAARAVIATESWLAVCFYAPTVEWLSAWEIEHHPVLSALGPDLLGSDESDQPIAEALKRLRVDPRRPLGEAILDQRLVAGLGNVYKSELLFMERLDPFKPVGDYDDSTLLRLLEAGRKWLRRNLVGAGPRKTRWDVGRANTWVYNRSGELCPRCNTPIAMRRQGTLGRTTYYCPRCQQVGAGAEPPRGRVLVRGPAR</sequence>
<dbReference type="Pfam" id="PF06827">
    <property type="entry name" value="zf-FPG_IleRS"/>
    <property type="match status" value="1"/>
</dbReference>
<comment type="catalytic activity">
    <reaction evidence="14">
        <text>2'-deoxyribonucleotide-(2'-deoxyribose 5'-phosphate)-2'-deoxyribonucleotide-DNA = a 3'-end 2'-deoxyribonucleotide-(2,3-dehydro-2,3-deoxyribose 5'-phosphate)-DNA + a 5'-end 5'-phospho-2'-deoxyribonucleoside-DNA + H(+)</text>
        <dbReference type="Rhea" id="RHEA:66592"/>
        <dbReference type="Rhea" id="RHEA-COMP:13180"/>
        <dbReference type="Rhea" id="RHEA-COMP:16897"/>
        <dbReference type="Rhea" id="RHEA-COMP:17067"/>
        <dbReference type="ChEBI" id="CHEBI:15378"/>
        <dbReference type="ChEBI" id="CHEBI:136412"/>
        <dbReference type="ChEBI" id="CHEBI:157695"/>
        <dbReference type="ChEBI" id="CHEBI:167181"/>
        <dbReference type="EC" id="4.2.99.18"/>
    </reaction>
</comment>
<name>A0A9X3ERD0_9BACT</name>
<evidence type="ECO:0000256" key="2">
    <source>
        <dbReference type="ARBA" id="ARBA00009409"/>
    </source>
</evidence>